<evidence type="ECO:0000313" key="3">
    <source>
        <dbReference type="Proteomes" id="UP000297910"/>
    </source>
</evidence>
<accession>A0A4Z1EZT7</accession>
<feature type="transmembrane region" description="Helical" evidence="1">
    <location>
        <begin position="23"/>
        <end position="47"/>
    </location>
</feature>
<organism evidence="2 3">
    <name type="scientific">Botrytis paeoniae</name>
    <dbReference type="NCBI Taxonomy" id="278948"/>
    <lineage>
        <taxon>Eukaryota</taxon>
        <taxon>Fungi</taxon>
        <taxon>Dikarya</taxon>
        <taxon>Ascomycota</taxon>
        <taxon>Pezizomycotina</taxon>
        <taxon>Leotiomycetes</taxon>
        <taxon>Helotiales</taxon>
        <taxon>Sclerotiniaceae</taxon>
        <taxon>Botrytis</taxon>
    </lineage>
</organism>
<keyword evidence="1" id="KW-0812">Transmembrane</keyword>
<dbReference type="EMBL" id="PQXI01000657">
    <property type="protein sequence ID" value="TGO14327.1"/>
    <property type="molecule type" value="Genomic_DNA"/>
</dbReference>
<proteinExistence type="predicted"/>
<gene>
    <name evidence="2" type="ORF">BPAE_0659g00010</name>
</gene>
<name>A0A4Z1EZT7_9HELO</name>
<keyword evidence="1" id="KW-1133">Transmembrane helix</keyword>
<dbReference type="Proteomes" id="UP000297910">
    <property type="component" value="Unassembled WGS sequence"/>
</dbReference>
<sequence>MSGYKNIENDPDAIALVKELDGLLLALSTAGIYLEYVIISFSDYLWLYKTSWLKLQTTSPRLDSYEGRTLYTI</sequence>
<reference evidence="2 3" key="1">
    <citation type="submission" date="2017-12" db="EMBL/GenBank/DDBJ databases">
        <title>Comparative genomics of Botrytis spp.</title>
        <authorList>
            <person name="Valero-Jimenez C.A."/>
            <person name="Tapia P."/>
            <person name="Veloso J."/>
            <person name="Silva-Moreno E."/>
            <person name="Staats M."/>
            <person name="Valdes J.H."/>
            <person name="Van Kan J.A.L."/>
        </authorList>
    </citation>
    <scope>NUCLEOTIDE SEQUENCE [LARGE SCALE GENOMIC DNA]</scope>
    <source>
        <strain evidence="2 3">Bp0003</strain>
    </source>
</reference>
<keyword evidence="3" id="KW-1185">Reference proteome</keyword>
<comment type="caution">
    <text evidence="2">The sequence shown here is derived from an EMBL/GenBank/DDBJ whole genome shotgun (WGS) entry which is preliminary data.</text>
</comment>
<keyword evidence="1" id="KW-0472">Membrane</keyword>
<evidence type="ECO:0000256" key="1">
    <source>
        <dbReference type="SAM" id="Phobius"/>
    </source>
</evidence>
<dbReference type="AlphaFoldDB" id="A0A4Z1EZT7"/>
<evidence type="ECO:0000313" key="2">
    <source>
        <dbReference type="EMBL" id="TGO14327.1"/>
    </source>
</evidence>
<protein>
    <submittedName>
        <fullName evidence="2">Uncharacterized protein</fullName>
    </submittedName>
</protein>